<feature type="transmembrane region" description="Helical" evidence="1">
    <location>
        <begin position="50"/>
        <end position="72"/>
    </location>
</feature>
<dbReference type="Pfam" id="PF06082">
    <property type="entry name" value="YjbH"/>
    <property type="match status" value="1"/>
</dbReference>
<keyword evidence="3" id="KW-1185">Reference proteome</keyword>
<dbReference type="Proteomes" id="UP000481327">
    <property type="component" value="Unassembled WGS sequence"/>
</dbReference>
<name>A0A7C9GPX6_9SPHN</name>
<dbReference type="InterPro" id="IPR010344">
    <property type="entry name" value="YbjH"/>
</dbReference>
<evidence type="ECO:0000313" key="2">
    <source>
        <dbReference type="EMBL" id="MQT17070.1"/>
    </source>
</evidence>
<dbReference type="AlphaFoldDB" id="A0A7C9GPX6"/>
<reference evidence="2 3" key="1">
    <citation type="submission" date="2019-09" db="EMBL/GenBank/DDBJ databases">
        <title>Polymorphobacter sp. isolated from a lake in China.</title>
        <authorList>
            <person name="Liu Z."/>
        </authorList>
    </citation>
    <scope>NUCLEOTIDE SEQUENCE [LARGE SCALE GENOMIC DNA]</scope>
    <source>
        <strain evidence="2 3">D40P</strain>
    </source>
</reference>
<dbReference type="OrthoDB" id="19542at2"/>
<evidence type="ECO:0000313" key="3">
    <source>
        <dbReference type="Proteomes" id="UP000481327"/>
    </source>
</evidence>
<keyword evidence="1" id="KW-0472">Membrane</keyword>
<dbReference type="EMBL" id="WIOL01000002">
    <property type="protein sequence ID" value="MQT17070.1"/>
    <property type="molecule type" value="Genomic_DNA"/>
</dbReference>
<sequence length="792" mass="86545">MDATWLYGTACALGSRIGVCCTVTFAQPTARDVVDTLLSSYQKVACTRRFVRLLCGVSLAGLAALPALAAPFEPYPVPALTDDFGGVGLMQTPTARFARDGQFTAGYNMVSPYDRYFVTLQAMPWLETTLRYTSVRNRLYSQVPEFSGDQTYKDRSFDIKIKILDEGRIRPALAIGARDFVGTGLFSSEYIVANKNFGPLDASFGIAWGNLGSRGHIRNPLTYISDRFEYRAPFTAGGGTFNNVYFRGPRAGFFGGIQYSMPIRGLTLKVEYDSNSYQQEALDNNQPVSSPINVGLDYRILPWLNAMASFERGNKFGLTVTATTNFHRATVPPKFDAPGAPIGPDAQPIPAVGAVPLNVRAVAPAYVDSGAQPRTSPLPTTSVIPAAGSERERLVKALDIQGTALYAASFKGDTVELFVAQTRFYNVATGVGRIARAAFSVLPSKYEYVNIVLVENGLETMAVKVPRAGLIEAVKDRRGPAVDKLLTEVEVTNAPVTLGKAEFKGPVDAAYPQFLYSIRPGLKTTLGRPEQFVLYQAYVALNGGVLLGRGFDATGQFTFNVSNNFDKLRIGSDSLLPRVRSDIAEYLRQGTTAISHLQMDYNFNIASGLYGHAFGGYLEEMYAGFGGELLYRPAVQNWALGVDLSYVQQRNFNQLFGLRDYKVLTGHVTGYVTFPKARVDAQVSVGRYLAKDFGVTFDVARTFESGVRVGAFATFTDVSAEEFGEGRFDKGIYIILPLDLLYNKHVRSAVGIAYRPLIRDGGQKLVIRQPLFGVTDPARQSNLVSGWNGITE</sequence>
<keyword evidence="1" id="KW-1133">Transmembrane helix</keyword>
<gene>
    <name evidence="2" type="ORF">F3168_07330</name>
</gene>
<protein>
    <submittedName>
        <fullName evidence="2">YjbH domain-containing protein</fullName>
    </submittedName>
</protein>
<keyword evidence="1" id="KW-0812">Transmembrane</keyword>
<proteinExistence type="predicted"/>
<evidence type="ECO:0000256" key="1">
    <source>
        <dbReference type="SAM" id="Phobius"/>
    </source>
</evidence>
<organism evidence="2 3">
    <name type="scientific">Sandarakinorhabdus fusca</name>
    <dbReference type="NCBI Taxonomy" id="1439888"/>
    <lineage>
        <taxon>Bacteria</taxon>
        <taxon>Pseudomonadati</taxon>
        <taxon>Pseudomonadota</taxon>
        <taxon>Alphaproteobacteria</taxon>
        <taxon>Sphingomonadales</taxon>
        <taxon>Sphingosinicellaceae</taxon>
        <taxon>Sandarakinorhabdus</taxon>
    </lineage>
</organism>
<comment type="caution">
    <text evidence="2">The sequence shown here is derived from an EMBL/GenBank/DDBJ whole genome shotgun (WGS) entry which is preliminary data.</text>
</comment>
<accession>A0A7C9GPX6</accession>